<sequence>MVGAIHELPLPQGLNFKKYYNLNRIAIEANDILTISKNQEDDP</sequence>
<gene>
    <name evidence="1" type="ORF">PLAN_160093</name>
</gene>
<name>A0A6J7ZIR0_PLARU</name>
<accession>A0A6J7ZIR0</accession>
<comment type="caution">
    <text evidence="1">The sequence shown here is derived from an EMBL/GenBank/DDBJ whole genome shotgun (WGS) entry which is preliminary data.</text>
</comment>
<dbReference type="AlphaFoldDB" id="A0A6J7ZIR0"/>
<evidence type="ECO:0000313" key="1">
    <source>
        <dbReference type="EMBL" id="CAC5342217.1"/>
    </source>
</evidence>
<protein>
    <submittedName>
        <fullName evidence="1">Uncharacterized protein</fullName>
    </submittedName>
</protein>
<dbReference type="Proteomes" id="UP000196521">
    <property type="component" value="Unassembled WGS sequence"/>
</dbReference>
<evidence type="ECO:0000313" key="2">
    <source>
        <dbReference type="Proteomes" id="UP000196521"/>
    </source>
</evidence>
<proteinExistence type="predicted"/>
<keyword evidence="2" id="KW-1185">Reference proteome</keyword>
<organism evidence="1 2">
    <name type="scientific">Planktothrix rubescens CCAP 1459/22</name>
    <dbReference type="NCBI Taxonomy" id="329571"/>
    <lineage>
        <taxon>Bacteria</taxon>
        <taxon>Bacillati</taxon>
        <taxon>Cyanobacteriota</taxon>
        <taxon>Cyanophyceae</taxon>
        <taxon>Oscillatoriophycideae</taxon>
        <taxon>Oscillatoriales</taxon>
        <taxon>Microcoleaceae</taxon>
        <taxon>Planktothrix</taxon>
    </lineage>
</organism>
<reference evidence="1" key="1">
    <citation type="submission" date="2020-05" db="EMBL/GenBank/DDBJ databases">
        <authorList>
            <consortium name="Genoscope - CEA"/>
            <person name="William W."/>
        </authorList>
    </citation>
    <scope>NUCLEOTIDE SEQUENCE [LARGE SCALE GENOMIC DNA]</scope>
    <source>
        <strain evidence="1">PCC 7821</strain>
    </source>
</reference>
<dbReference type="EMBL" id="CZCZ02000011">
    <property type="protein sequence ID" value="CAC5342217.1"/>
    <property type="molecule type" value="Genomic_DNA"/>
</dbReference>